<dbReference type="SUPFAM" id="SSF141072">
    <property type="entry name" value="CalX-like"/>
    <property type="match status" value="4"/>
</dbReference>
<dbReference type="KEGG" id="spar:SPRG_21085"/>
<keyword evidence="2 10" id="KW-0732">Signal</keyword>
<evidence type="ECO:0000259" key="11">
    <source>
        <dbReference type="PROSITE" id="PS50050"/>
    </source>
</evidence>
<dbReference type="Pfam" id="PF00020">
    <property type="entry name" value="TNFR_c6"/>
    <property type="match status" value="1"/>
</dbReference>
<dbReference type="PANTHER" id="PTHR46330:SF6">
    <property type="entry name" value="HEMATOPOIETIC DEATH RECEPTOR-RELATED"/>
    <property type="match status" value="1"/>
</dbReference>
<dbReference type="Proteomes" id="UP000030745">
    <property type="component" value="Unassembled WGS sequence"/>
</dbReference>
<evidence type="ECO:0000313" key="12">
    <source>
        <dbReference type="EMBL" id="KDO22252.1"/>
    </source>
</evidence>
<dbReference type="OMA" id="CYPCTEC"/>
<dbReference type="RefSeq" id="XP_012207039.1">
    <property type="nucleotide sequence ID" value="XM_012351649.1"/>
</dbReference>
<feature type="domain" description="TNFR-Cys" evidence="11">
    <location>
        <begin position="832"/>
        <end position="875"/>
    </location>
</feature>
<dbReference type="PANTHER" id="PTHR46330">
    <property type="entry name" value="TUMOR NECROSIS FACTOR RECEPTOR SUPERFAMILY MEMBER 10B"/>
    <property type="match status" value="1"/>
</dbReference>
<evidence type="ECO:0000256" key="3">
    <source>
        <dbReference type="ARBA" id="ARBA00022737"/>
    </source>
</evidence>
<name>A0A067C639_SAPPC</name>
<keyword evidence="8" id="KW-0325">Glycoprotein</keyword>
<feature type="signal peptide" evidence="10">
    <location>
        <begin position="1"/>
        <end position="18"/>
    </location>
</feature>
<keyword evidence="7" id="KW-0675">Receptor</keyword>
<evidence type="ECO:0000256" key="1">
    <source>
        <dbReference type="ARBA" id="ARBA00004370"/>
    </source>
</evidence>
<accession>A0A067C639</accession>
<protein>
    <recommendedName>
        <fullName evidence="11">TNFR-Cys domain-containing protein</fullName>
    </recommendedName>
</protein>
<dbReference type="VEuPathDB" id="FungiDB:SPRG_21085"/>
<evidence type="ECO:0000256" key="4">
    <source>
        <dbReference type="ARBA" id="ARBA00022837"/>
    </source>
</evidence>
<evidence type="ECO:0000256" key="5">
    <source>
        <dbReference type="ARBA" id="ARBA00023136"/>
    </source>
</evidence>
<dbReference type="InterPro" id="IPR052491">
    <property type="entry name" value="TNFRSF10"/>
</dbReference>
<organism evidence="12 13">
    <name type="scientific">Saprolegnia parasitica (strain CBS 223.65)</name>
    <dbReference type="NCBI Taxonomy" id="695850"/>
    <lineage>
        <taxon>Eukaryota</taxon>
        <taxon>Sar</taxon>
        <taxon>Stramenopiles</taxon>
        <taxon>Oomycota</taxon>
        <taxon>Saprolegniomycetes</taxon>
        <taxon>Saprolegniales</taxon>
        <taxon>Saprolegniaceae</taxon>
        <taxon>Saprolegnia</taxon>
    </lineage>
</organism>
<feature type="disulfide bond" evidence="9">
    <location>
        <begin position="854"/>
        <end position="867"/>
    </location>
</feature>
<gene>
    <name evidence="12" type="ORF">SPRG_21085</name>
</gene>
<keyword evidence="6 9" id="KW-1015">Disulfide bond</keyword>
<dbReference type="SMART" id="SM00208">
    <property type="entry name" value="TNFR"/>
    <property type="match status" value="2"/>
</dbReference>
<evidence type="ECO:0000313" key="13">
    <source>
        <dbReference type="Proteomes" id="UP000030745"/>
    </source>
</evidence>
<comment type="subcellular location">
    <subcellularLocation>
        <location evidence="1">Membrane</location>
    </subcellularLocation>
</comment>
<feature type="disulfide bond" evidence="9">
    <location>
        <begin position="857"/>
        <end position="875"/>
    </location>
</feature>
<evidence type="ECO:0000256" key="2">
    <source>
        <dbReference type="ARBA" id="ARBA00022729"/>
    </source>
</evidence>
<dbReference type="OrthoDB" id="194033at2759"/>
<feature type="chain" id="PRO_5001634165" description="TNFR-Cys domain-containing protein" evidence="10">
    <location>
        <begin position="19"/>
        <end position="953"/>
    </location>
</feature>
<keyword evidence="3" id="KW-0677">Repeat</keyword>
<sequence>MWAALAAAAISCVGRIQFSPTTYAATNQWGSVVLVLQRALGSDGPASVLLNAQNGSAVAGVDFAPIVNLSVAWAAGSWAPIQFPIAFLPRVLLHDVSFTITMSPGDAMTQIHPSMATAVVTIQSVNLDLGDLAFSAPTINISVPTTLAPTTPYPVSLFVQRLRGSTGMPIPGIDFSLPTFPGGNVLFWADGDATPKTIMLSVFNSAIYRSAKQLSLQLLRPSGGALLASPSTMLLTVLGTNQAVPAGVFQLDAPCFSICAATTYSVYEGGAVRVHVERRNGTVGAVSVQYAATPDASTNTMATSDFVPQQGTLSWQDGDSASQSFVVQTQASPHTQKSVVVTLTNPTGGASLSPVASSTRISVLSLPFAPSLGGEVNVVTVPALQIALSGMPMASDQLLEAQIPEYQSGIGPTAPWVLTQAGTYTFTVRRSRGSVGAAAVYVQTVGQTAQPDVDFVSVGQLLSWQDNDARDVTVSLTILSPPYTIFSGTASPPRTLSIILSNPQSVVLGPSAQYSVQLQATAQVPTLVGARMDMTARSLTLQYSSPVLAPTANVATLSLAASTERYTLSASSTVVPSPDPTLVCIQLAPNDVNALQKAGIAASIVTTNIVYSPGFVQYPTFNCASTSLHGCVVRPLPAQTFFPATAFVGDTLAPSLLRFVYDGQYLQLRFSKVVNPSSVVPSQLQLCDSLARSACTSLSTASYVVAGTRSLGSLVALPPAPSDGTLVTIFVAPIDKAQIDATGLTGRSPATTVLVVTNQIADILRHSLMPPYFMSAVGTPDCSSCPANSYLSARCSDTQSRACLPCTVCAADHFAKTTCSPTHDTVCQRCTQCQRETFASTKCSPKRDRECSACTLCTTDEYEAAPCTTEANRVCRTCNSVSWERRQQSPFGCPTPNQQWKTREEQLQSYKSNACGAGRCSCTGHGIGNNNPLGLAFPDDPRCTGPETYGIRL</sequence>
<dbReference type="GeneID" id="24141985"/>
<dbReference type="PROSITE" id="PS50050">
    <property type="entry name" value="TNFR_NGFR_2"/>
    <property type="match status" value="2"/>
</dbReference>
<reference evidence="12 13" key="1">
    <citation type="journal article" date="2013" name="PLoS Genet.">
        <title>Distinctive expansion of potential virulence genes in the genome of the oomycete fish pathogen Saprolegnia parasitica.</title>
        <authorList>
            <person name="Jiang R.H."/>
            <person name="de Bruijn I."/>
            <person name="Haas B.J."/>
            <person name="Belmonte R."/>
            <person name="Lobach L."/>
            <person name="Christie J."/>
            <person name="van den Ackerveken G."/>
            <person name="Bottin A."/>
            <person name="Bulone V."/>
            <person name="Diaz-Moreno S.M."/>
            <person name="Dumas B."/>
            <person name="Fan L."/>
            <person name="Gaulin E."/>
            <person name="Govers F."/>
            <person name="Grenville-Briggs L.J."/>
            <person name="Horner N.R."/>
            <person name="Levin J.Z."/>
            <person name="Mammella M."/>
            <person name="Meijer H.J."/>
            <person name="Morris P."/>
            <person name="Nusbaum C."/>
            <person name="Oome S."/>
            <person name="Phillips A.J."/>
            <person name="van Rooyen D."/>
            <person name="Rzeszutek E."/>
            <person name="Saraiva M."/>
            <person name="Secombes C.J."/>
            <person name="Seidl M.F."/>
            <person name="Snel B."/>
            <person name="Stassen J.H."/>
            <person name="Sykes S."/>
            <person name="Tripathy S."/>
            <person name="van den Berg H."/>
            <person name="Vega-Arreguin J.C."/>
            <person name="Wawra S."/>
            <person name="Young S.K."/>
            <person name="Zeng Q."/>
            <person name="Dieguez-Uribeondo J."/>
            <person name="Russ C."/>
            <person name="Tyler B.M."/>
            <person name="van West P."/>
        </authorList>
    </citation>
    <scope>NUCLEOTIDE SEQUENCE [LARGE SCALE GENOMIC DNA]</scope>
    <source>
        <strain evidence="12 13">CBS 223.65</strain>
    </source>
</reference>
<evidence type="ECO:0000256" key="9">
    <source>
        <dbReference type="PROSITE-ProRule" id="PRU00206"/>
    </source>
</evidence>
<evidence type="ECO:0000256" key="6">
    <source>
        <dbReference type="ARBA" id="ARBA00023157"/>
    </source>
</evidence>
<dbReference type="STRING" id="695850.A0A067C639"/>
<proteinExistence type="predicted"/>
<feature type="disulfide bond" evidence="9">
    <location>
        <begin position="809"/>
        <end position="827"/>
    </location>
</feature>
<dbReference type="Pfam" id="PF03160">
    <property type="entry name" value="Calx-beta"/>
    <property type="match status" value="3"/>
</dbReference>
<keyword evidence="4" id="KW-0106">Calcium</keyword>
<dbReference type="InterPro" id="IPR003644">
    <property type="entry name" value="Calx_beta"/>
</dbReference>
<comment type="caution">
    <text evidence="9">Lacks conserved residue(s) required for the propagation of feature annotation.</text>
</comment>
<evidence type="ECO:0000256" key="10">
    <source>
        <dbReference type="SAM" id="SignalP"/>
    </source>
</evidence>
<keyword evidence="5" id="KW-0472">Membrane</keyword>
<dbReference type="Gene3D" id="2.60.40.2030">
    <property type="match status" value="3"/>
</dbReference>
<keyword evidence="13" id="KW-1185">Reference proteome</keyword>
<feature type="repeat" description="TNFR-Cys" evidence="9">
    <location>
        <begin position="832"/>
        <end position="875"/>
    </location>
</feature>
<dbReference type="InterPro" id="IPR001368">
    <property type="entry name" value="TNFR/NGFR_Cys_rich_reg"/>
</dbReference>
<evidence type="ECO:0000256" key="8">
    <source>
        <dbReference type="ARBA" id="ARBA00023180"/>
    </source>
</evidence>
<dbReference type="Gene3D" id="2.10.50.10">
    <property type="entry name" value="Tumor Necrosis Factor Receptor, subunit A, domain 2"/>
    <property type="match status" value="1"/>
</dbReference>
<feature type="disulfide bond" evidence="9">
    <location>
        <begin position="806"/>
        <end position="819"/>
    </location>
</feature>
<dbReference type="EMBL" id="KK583271">
    <property type="protein sequence ID" value="KDO22252.1"/>
    <property type="molecule type" value="Genomic_DNA"/>
</dbReference>
<evidence type="ECO:0000256" key="7">
    <source>
        <dbReference type="ARBA" id="ARBA00023170"/>
    </source>
</evidence>
<dbReference type="InterPro" id="IPR038081">
    <property type="entry name" value="CalX-like_sf"/>
</dbReference>
<dbReference type="GO" id="GO:0016020">
    <property type="term" value="C:membrane"/>
    <property type="evidence" value="ECO:0007669"/>
    <property type="project" value="UniProtKB-SubCell"/>
</dbReference>
<dbReference type="AlphaFoldDB" id="A0A067C639"/>
<feature type="repeat" description="TNFR-Cys" evidence="9">
    <location>
        <begin position="784"/>
        <end position="827"/>
    </location>
</feature>
<feature type="domain" description="TNFR-Cys" evidence="11">
    <location>
        <begin position="784"/>
        <end position="827"/>
    </location>
</feature>
<dbReference type="GO" id="GO:0007154">
    <property type="term" value="P:cell communication"/>
    <property type="evidence" value="ECO:0007669"/>
    <property type="project" value="InterPro"/>
</dbReference>